<reference evidence="2 3" key="1">
    <citation type="journal article" date="2017" name="G3 (Bethesda)">
        <title>First Draft Genome Sequence of the Pathogenic Fungus Lomentospora prolificans (Formerly Scedosporium prolificans).</title>
        <authorList>
            <person name="Luo R."/>
            <person name="Zimin A."/>
            <person name="Workman R."/>
            <person name="Fan Y."/>
            <person name="Pertea G."/>
            <person name="Grossman N."/>
            <person name="Wear M.P."/>
            <person name="Jia B."/>
            <person name="Miller H."/>
            <person name="Casadevall A."/>
            <person name="Timp W."/>
            <person name="Zhang S.X."/>
            <person name="Salzberg S.L."/>
        </authorList>
    </citation>
    <scope>NUCLEOTIDE SEQUENCE [LARGE SCALE GENOMIC DNA]</scope>
    <source>
        <strain evidence="2 3">JHH-5317</strain>
    </source>
</reference>
<dbReference type="InParanoid" id="A0A2N3NFG4"/>
<protein>
    <recommendedName>
        <fullName evidence="4">Ecp2 effector protein domain-containing protein</fullName>
    </recommendedName>
</protein>
<accession>A0A2N3NFG4</accession>
<proteinExistence type="predicted"/>
<comment type="caution">
    <text evidence="2">The sequence shown here is derived from an EMBL/GenBank/DDBJ whole genome shotgun (WGS) entry which is preliminary data.</text>
</comment>
<evidence type="ECO:0000313" key="3">
    <source>
        <dbReference type="Proteomes" id="UP000233524"/>
    </source>
</evidence>
<feature type="chain" id="PRO_5014600094" description="Ecp2 effector protein domain-containing protein" evidence="1">
    <location>
        <begin position="21"/>
        <end position="394"/>
    </location>
</feature>
<sequence>MSLSMTKLLSLLAITGFSSAAAVVKRNPCDGVDASPELYHEYRTDVCPPRNRLDSDGSCPFEDGIDGPSLKDLRCAKYCEIRTNFFWGREQPFANTYCHGPLSCTITETKTRTVTWNVGGSLSTKVHDALTLGISGSYSQAEADAWARAFSIKLEEGQCGYFTFVPIIHDSCGSLTEGPADNTPGFPRAICSNDRNKWSTTGNFCQSQLKRHSDGTVDGDTIFVRTDCSTRAPLPADKQDDIYKRPGVALPRALQEAWANTFDQMHSGDFAAKGAIECAGGNADPLHACRALSAVQSDIEGEWTIPAGRKGDHHFFGDFPSHTNDPACSFYIDFLEDLDPQKCPINPTGLATLIDAVTDSCKDQGVFGSITLGGDCPIRLATAKRSWPEGSSRP</sequence>
<dbReference type="EMBL" id="NLAX01000008">
    <property type="protein sequence ID" value="PKS11137.1"/>
    <property type="molecule type" value="Genomic_DNA"/>
</dbReference>
<keyword evidence="3" id="KW-1185">Reference proteome</keyword>
<dbReference type="Proteomes" id="UP000233524">
    <property type="component" value="Unassembled WGS sequence"/>
</dbReference>
<evidence type="ECO:0000256" key="1">
    <source>
        <dbReference type="SAM" id="SignalP"/>
    </source>
</evidence>
<organism evidence="2 3">
    <name type="scientific">Lomentospora prolificans</name>
    <dbReference type="NCBI Taxonomy" id="41688"/>
    <lineage>
        <taxon>Eukaryota</taxon>
        <taxon>Fungi</taxon>
        <taxon>Dikarya</taxon>
        <taxon>Ascomycota</taxon>
        <taxon>Pezizomycotina</taxon>
        <taxon>Sordariomycetes</taxon>
        <taxon>Hypocreomycetidae</taxon>
        <taxon>Microascales</taxon>
        <taxon>Microascaceae</taxon>
        <taxon>Lomentospora</taxon>
    </lineage>
</organism>
<dbReference type="VEuPathDB" id="FungiDB:jhhlp_002898"/>
<dbReference type="OrthoDB" id="1896086at2759"/>
<feature type="signal peptide" evidence="1">
    <location>
        <begin position="1"/>
        <end position="20"/>
    </location>
</feature>
<gene>
    <name evidence="2" type="ORF">jhhlp_002898</name>
</gene>
<evidence type="ECO:0000313" key="2">
    <source>
        <dbReference type="EMBL" id="PKS11137.1"/>
    </source>
</evidence>
<name>A0A2N3NFG4_9PEZI</name>
<evidence type="ECO:0008006" key="4">
    <source>
        <dbReference type="Google" id="ProtNLM"/>
    </source>
</evidence>
<keyword evidence="1" id="KW-0732">Signal</keyword>
<dbReference type="AlphaFoldDB" id="A0A2N3NFG4"/>